<protein>
    <submittedName>
        <fullName evidence="3">Uncharacterized protein</fullName>
    </submittedName>
</protein>
<keyword evidence="1" id="KW-0732">Signal</keyword>
<feature type="signal peptide" evidence="1">
    <location>
        <begin position="1"/>
        <end position="25"/>
    </location>
</feature>
<dbReference type="Proteomes" id="UP000663828">
    <property type="component" value="Unassembled WGS sequence"/>
</dbReference>
<keyword evidence="4" id="KW-1185">Reference proteome</keyword>
<reference evidence="3" key="1">
    <citation type="submission" date="2021-02" db="EMBL/GenBank/DDBJ databases">
        <authorList>
            <person name="Nowell W R."/>
        </authorList>
    </citation>
    <scope>NUCLEOTIDE SEQUENCE</scope>
</reference>
<dbReference type="EMBL" id="CAJNOJ010000004">
    <property type="protein sequence ID" value="CAF0737910.1"/>
    <property type="molecule type" value="Genomic_DNA"/>
</dbReference>
<dbReference type="EMBL" id="CAJNOR010007199">
    <property type="protein sequence ID" value="CAF1612723.1"/>
    <property type="molecule type" value="Genomic_DNA"/>
</dbReference>
<evidence type="ECO:0000256" key="1">
    <source>
        <dbReference type="SAM" id="SignalP"/>
    </source>
</evidence>
<organism evidence="3 4">
    <name type="scientific">Adineta ricciae</name>
    <name type="common">Rotifer</name>
    <dbReference type="NCBI Taxonomy" id="249248"/>
    <lineage>
        <taxon>Eukaryota</taxon>
        <taxon>Metazoa</taxon>
        <taxon>Spiralia</taxon>
        <taxon>Gnathifera</taxon>
        <taxon>Rotifera</taxon>
        <taxon>Eurotatoria</taxon>
        <taxon>Bdelloidea</taxon>
        <taxon>Adinetida</taxon>
        <taxon>Adinetidae</taxon>
        <taxon>Adineta</taxon>
    </lineage>
</organism>
<proteinExistence type="predicted"/>
<accession>A0A816BW50</accession>
<dbReference type="OrthoDB" id="10058359at2759"/>
<dbReference type="Proteomes" id="UP000663852">
    <property type="component" value="Unassembled WGS sequence"/>
</dbReference>
<evidence type="ECO:0000313" key="3">
    <source>
        <dbReference type="EMBL" id="CAF1612723.1"/>
    </source>
</evidence>
<name>A0A816BW50_ADIRI</name>
<sequence length="432" mass="50376">MHKLFYYQFWSICTFLSAVTHIADSSPAFCFLSRQPTTHVIQSASELADTIPSIDVYVLVDHNNVSLPSSSSSSIRYIQLNETFLIKEGFQKAGMFGSNKICSAWDKALYYFTRIATNYSFVWFAEEDVFIPTTQAFLSLHELYSPHNDFVAPELAYNIQGDTYSWYHWYLAPGTFTIPWAHGIVCIVGSSRRMLSAVDEYARWRGELTFVEFLFHTMGIQHKEMTIVTPLELNTIAYRQRIAFEQVKNRPNNLWHPVKSFFNQKKWRQNIINITLIDKNQTLSKFHILKDKVIDDIGINSTSDLNHLLSLFELVKHQFTPTERQQLRHLFVRLANDQSEEISSLLHRLADHAFKLSEAHINTTMEEDRTEKYVALENKLVENKKTILWLVKNGNGSVDEKNEIGRLRREAKQLTLNLTREIQCERRYTRCK</sequence>
<gene>
    <name evidence="2" type="ORF">EDS130_LOCUS1537</name>
    <name evidence="3" type="ORF">XAT740_LOCUS49122</name>
</gene>
<evidence type="ECO:0000313" key="2">
    <source>
        <dbReference type="EMBL" id="CAF0737910.1"/>
    </source>
</evidence>
<comment type="caution">
    <text evidence="3">The sequence shown here is derived from an EMBL/GenBank/DDBJ whole genome shotgun (WGS) entry which is preliminary data.</text>
</comment>
<evidence type="ECO:0000313" key="4">
    <source>
        <dbReference type="Proteomes" id="UP000663828"/>
    </source>
</evidence>
<dbReference type="AlphaFoldDB" id="A0A816BW50"/>
<feature type="chain" id="PRO_5035609124" evidence="1">
    <location>
        <begin position="26"/>
        <end position="432"/>
    </location>
</feature>